<accession>A0AAN7RYT2</accession>
<dbReference type="AlphaFoldDB" id="A0AAN7RYT2"/>
<organism evidence="1 2">
    <name type="scientific">Mycteria americana</name>
    <name type="common">Wood stork</name>
    <dbReference type="NCBI Taxonomy" id="33587"/>
    <lineage>
        <taxon>Eukaryota</taxon>
        <taxon>Metazoa</taxon>
        <taxon>Chordata</taxon>
        <taxon>Craniata</taxon>
        <taxon>Vertebrata</taxon>
        <taxon>Euteleostomi</taxon>
        <taxon>Archelosauria</taxon>
        <taxon>Archosauria</taxon>
        <taxon>Dinosauria</taxon>
        <taxon>Saurischia</taxon>
        <taxon>Theropoda</taxon>
        <taxon>Coelurosauria</taxon>
        <taxon>Aves</taxon>
        <taxon>Neognathae</taxon>
        <taxon>Neoaves</taxon>
        <taxon>Aequornithes</taxon>
        <taxon>Ciconiiformes</taxon>
        <taxon>Ciconiidae</taxon>
        <taxon>Mycteria</taxon>
    </lineage>
</organism>
<reference evidence="1 2" key="1">
    <citation type="journal article" date="2023" name="J. Hered.">
        <title>Chromosome-level genome of the wood stork (Mycteria americana) provides insight into avian chromosome evolution.</title>
        <authorList>
            <person name="Flamio R. Jr."/>
            <person name="Ramstad K.M."/>
        </authorList>
    </citation>
    <scope>NUCLEOTIDE SEQUENCE [LARGE SCALE GENOMIC DNA]</scope>
    <source>
        <strain evidence="1">JAX WOST 10</strain>
    </source>
</reference>
<dbReference type="EMBL" id="JAUNZN010000002">
    <property type="protein sequence ID" value="KAK4825844.1"/>
    <property type="molecule type" value="Genomic_DNA"/>
</dbReference>
<name>A0AAN7RYT2_MYCAM</name>
<proteinExistence type="predicted"/>
<evidence type="ECO:0000313" key="1">
    <source>
        <dbReference type="EMBL" id="KAK4825844.1"/>
    </source>
</evidence>
<comment type="caution">
    <text evidence="1">The sequence shown here is derived from an EMBL/GenBank/DDBJ whole genome shotgun (WGS) entry which is preliminary data.</text>
</comment>
<keyword evidence="2" id="KW-1185">Reference proteome</keyword>
<dbReference type="Proteomes" id="UP001333110">
    <property type="component" value="Unassembled WGS sequence"/>
</dbReference>
<sequence length="98" mass="10956">MESPSLEVFKTALDTALSNLLYSEMSCQSQGQTARCDTVTRTSDQCQDQACLMEQLALKDMFNLEVLNWPVFRLVIQSALPHAPEDISDVITCVHMMA</sequence>
<evidence type="ECO:0000313" key="2">
    <source>
        <dbReference type="Proteomes" id="UP001333110"/>
    </source>
</evidence>
<gene>
    <name evidence="1" type="ORF">QYF61_003095</name>
</gene>
<protein>
    <submittedName>
        <fullName evidence="1">Uncharacterized protein</fullName>
    </submittedName>
</protein>